<evidence type="ECO:0000313" key="2">
    <source>
        <dbReference type="Proteomes" id="UP001596406"/>
    </source>
</evidence>
<evidence type="ECO:0008006" key="3">
    <source>
        <dbReference type="Google" id="ProtNLM"/>
    </source>
</evidence>
<dbReference type="RefSeq" id="WP_304447450.1">
    <property type="nucleotide sequence ID" value="NZ_JARRAH010000001.1"/>
</dbReference>
<evidence type="ECO:0000313" key="1">
    <source>
        <dbReference type="EMBL" id="MFC6835754.1"/>
    </source>
</evidence>
<dbReference type="AlphaFoldDB" id="A0ABD5U5U5"/>
<protein>
    <recommendedName>
        <fullName evidence="3">DUF4177 domain-containing protein</fullName>
    </recommendedName>
</protein>
<proteinExistence type="predicted"/>
<reference evidence="1 2" key="1">
    <citation type="journal article" date="2019" name="Int. J. Syst. Evol. Microbiol.">
        <title>The Global Catalogue of Microorganisms (GCM) 10K type strain sequencing project: providing services to taxonomists for standard genome sequencing and annotation.</title>
        <authorList>
            <consortium name="The Broad Institute Genomics Platform"/>
            <consortium name="The Broad Institute Genome Sequencing Center for Infectious Disease"/>
            <person name="Wu L."/>
            <person name="Ma J."/>
        </authorList>
    </citation>
    <scope>NUCLEOTIDE SEQUENCE [LARGE SCALE GENOMIC DNA]</scope>
    <source>
        <strain evidence="1 2">PSRA2</strain>
    </source>
</reference>
<name>A0ABD5U5U5_9EURY</name>
<organism evidence="1 2">
    <name type="scientific">Halomarina ordinaria</name>
    <dbReference type="NCBI Taxonomy" id="3033939"/>
    <lineage>
        <taxon>Archaea</taxon>
        <taxon>Methanobacteriati</taxon>
        <taxon>Methanobacteriota</taxon>
        <taxon>Stenosarchaea group</taxon>
        <taxon>Halobacteria</taxon>
        <taxon>Halobacteriales</taxon>
        <taxon>Natronomonadaceae</taxon>
        <taxon>Halomarina</taxon>
    </lineage>
</organism>
<accession>A0ABD5U5U5</accession>
<sequence length="65" mass="7428">MSETVRWEYETLRPPREATMHEATDPKTELNELGADGWELVCTVEYAGGGTKYLVLKRPARDDDE</sequence>
<dbReference type="Proteomes" id="UP001596406">
    <property type="component" value="Unassembled WGS sequence"/>
</dbReference>
<gene>
    <name evidence="1" type="ORF">ACFQHK_04445</name>
</gene>
<comment type="caution">
    <text evidence="1">The sequence shown here is derived from an EMBL/GenBank/DDBJ whole genome shotgun (WGS) entry which is preliminary data.</text>
</comment>
<dbReference type="EMBL" id="JBHSXM010000001">
    <property type="protein sequence ID" value="MFC6835754.1"/>
    <property type="molecule type" value="Genomic_DNA"/>
</dbReference>
<keyword evidence="2" id="KW-1185">Reference proteome</keyword>